<sequence>MTGGVQASVLALSVFASQIHTPPFVALRHLPPARGKSFLKGRGLGKEMKFAGTAKGSHFGGAGKADRL</sequence>
<accession>A0A329U324</accession>
<gene>
    <name evidence="1" type="ORF">C4N24_11035</name>
</gene>
<organism evidence="1 2">
    <name type="scientific">Faecalibacterium prausnitzii</name>
    <dbReference type="NCBI Taxonomy" id="853"/>
    <lineage>
        <taxon>Bacteria</taxon>
        <taxon>Bacillati</taxon>
        <taxon>Bacillota</taxon>
        <taxon>Clostridia</taxon>
        <taxon>Eubacteriales</taxon>
        <taxon>Oscillospiraceae</taxon>
        <taxon>Faecalibacterium</taxon>
    </lineage>
</organism>
<dbReference type="Proteomes" id="UP000251281">
    <property type="component" value="Unassembled WGS sequence"/>
</dbReference>
<dbReference type="AlphaFoldDB" id="A0A329U324"/>
<evidence type="ECO:0000313" key="1">
    <source>
        <dbReference type="EMBL" id="RAW56381.1"/>
    </source>
</evidence>
<protein>
    <submittedName>
        <fullName evidence="1">Uncharacterized protein</fullName>
    </submittedName>
</protein>
<proteinExistence type="predicted"/>
<comment type="caution">
    <text evidence="1">The sequence shown here is derived from an EMBL/GenBank/DDBJ whole genome shotgun (WGS) entry which is preliminary data.</text>
</comment>
<dbReference type="EMBL" id="PRLD01000011">
    <property type="protein sequence ID" value="RAW56381.1"/>
    <property type="molecule type" value="Genomic_DNA"/>
</dbReference>
<reference evidence="1 2" key="1">
    <citation type="submission" date="2018-02" db="EMBL/GenBank/DDBJ databases">
        <title>Complete genome sequencing of Faecalibacterium prausnitzii strains isolated from the human gut.</title>
        <authorList>
            <person name="Fitzgerald B.C."/>
            <person name="Shkoporov A.N."/>
            <person name="Ross P.R."/>
            <person name="Hill C."/>
        </authorList>
    </citation>
    <scope>NUCLEOTIDE SEQUENCE [LARGE SCALE GENOMIC DNA]</scope>
    <source>
        <strain evidence="1 2">APC923/51-1</strain>
    </source>
</reference>
<name>A0A329U324_9FIRM</name>
<evidence type="ECO:0000313" key="2">
    <source>
        <dbReference type="Proteomes" id="UP000251281"/>
    </source>
</evidence>